<feature type="domain" description="PKD/Chitinase" evidence="2">
    <location>
        <begin position="2799"/>
        <end position="2875"/>
    </location>
</feature>
<feature type="domain" description="PKD/Chitinase" evidence="2">
    <location>
        <begin position="2361"/>
        <end position="2450"/>
    </location>
</feature>
<dbReference type="RefSeq" id="WP_131853215.1">
    <property type="nucleotide sequence ID" value="NZ_SKFH01000031.1"/>
</dbReference>
<comment type="caution">
    <text evidence="3">The sequence shown here is derived from an EMBL/GenBank/DDBJ whole genome shotgun (WGS) entry which is preliminary data.</text>
</comment>
<dbReference type="EMBL" id="SKFH01000031">
    <property type="protein sequence ID" value="TCZ67927.1"/>
    <property type="molecule type" value="Genomic_DNA"/>
</dbReference>
<evidence type="ECO:0000256" key="1">
    <source>
        <dbReference type="SAM" id="MobiDB-lite"/>
    </source>
</evidence>
<name>A0A4R4E0W2_9BACT</name>
<feature type="region of interest" description="Disordered" evidence="1">
    <location>
        <begin position="1"/>
        <end position="22"/>
    </location>
</feature>
<gene>
    <name evidence="3" type="ORF">E0486_14980</name>
</gene>
<dbReference type="SUPFAM" id="SSF49299">
    <property type="entry name" value="PKD domain"/>
    <property type="match status" value="3"/>
</dbReference>
<feature type="domain" description="PKD/Chitinase" evidence="2">
    <location>
        <begin position="2715"/>
        <end position="2797"/>
    </location>
</feature>
<dbReference type="InterPro" id="IPR013783">
    <property type="entry name" value="Ig-like_fold"/>
</dbReference>
<dbReference type="NCBIfam" id="TIGR04183">
    <property type="entry name" value="Por_Secre_tail"/>
    <property type="match status" value="1"/>
</dbReference>
<feature type="domain" description="PKD/Chitinase" evidence="2">
    <location>
        <begin position="1443"/>
        <end position="1533"/>
    </location>
</feature>
<dbReference type="InterPro" id="IPR022409">
    <property type="entry name" value="PKD/Chitinase_dom"/>
</dbReference>
<dbReference type="InterPro" id="IPR044023">
    <property type="entry name" value="Ig_7"/>
</dbReference>
<evidence type="ECO:0000313" key="4">
    <source>
        <dbReference type="Proteomes" id="UP000295164"/>
    </source>
</evidence>
<protein>
    <submittedName>
        <fullName evidence="3">T9SS type A sorting domain-containing protein</fullName>
    </submittedName>
</protein>
<dbReference type="Proteomes" id="UP000295164">
    <property type="component" value="Unassembled WGS sequence"/>
</dbReference>
<sequence>MSQHTAPAVAHAAAPCPAMSGSSQNRKARFGRRLLAFLAAFAVGGVVQAQTTLIAPAGDGGFETGATLAANGWTAVNSTTDGWVTGNIVSPGTSAGSRAAYVSANGGTGWTYSELSKSVSIYRDISIPAGETKLTLSFRWKAGGEGTTTSDWDNMKVYFAPTTVTPTTSNSSVSSSYQQSGNGAVSGMYKLNSTSWNTTTMTFFTNLAGQTGRLIFVWQSDVTTIANPPAALDEISLVSAAPGNISSTATGGNWSSTATWVGGVVPSAGDNVTIADGATVTIDASAGNPSVGNLTVGGGTSGNLVYNATAAQTLTVSGNVTVNTGASLKSAASGTMTTHALNIAGNLTNNGTIDFSTNGNTAGAQITFSGAANATWTNGTSSITNLRQSTGVTLNKGTSTATTLTFAPGGTLTVQGSNANGFLSISNGQFILGGTNAYSGPVFNATAYTIPSTGGFWMNNANATVTGLNGSPTLTGALRVSAGTFTVGTASGNSMTGASSTSNFTIDGGTFNSAGRLALTSGNMTITGGTVNLSTSGQSTNSSGSMNFTGSTFTMSGGIVNLVQASTAATTQYDWNVVPTTTAITGGTLNIGTSATATNFTFRTIGSIPATVTNTTNGNKNLTLAGATNAYGDVTISAGTTLNLNGVQLQERSSTFTNNGTVTGTTAGSVLSFFSPSSSTQTLAGSGTFTAGLAALSNQNTGLTITHSNVITTLRVNLFQGQITNSNKLTLGTGAAASVVVQIGAAAFANTGGSFDVAPTFNLGTGTYTILYSQEGTPRTTGLEIPPSRSITAATINNTNNLTIAGGPLSIGTLTLTAGKVNTDASNLLTISGTTAASVTGGSTTSYVNGPLARTLPASNSTGTFTFPVGKGSYNPFELVTPTTNSGGTVVVQAEVFDASAGGTAGAAFSTLATNRYWQVGILSGAGNFTGSLVRLNDTRGSNNGIGSSATQTGTYNIVGGGQATLTASSLTSIAPAVSSLPGYYLMGTLAPPTVGTPTATAAAGDRCSGSVAHNVSVTVTSAVSISTVSLAYSVNGTAAGTISLTNSAGTTWTGTIPAVTPSNAVVTWSVTATDVNGLTATQTGASFQDNILTGIDMAISASLATVCSGSPVTLTASASRPLSTATYSTPSVSNATTDEDLGNVTITKGATEILNNTSARNSLVGTIGTATGTAGGFANYTAFGPYALTAGENYSFSLTSVQNGTSAFNHAMAIYIDYNRDGDYNDAGEQVYSSAALISGAHTETGTFTVPASARNGLTRMRLIVTETSLVTSPTQSVSYGEFEEYMLNISSPNVGGGAAVTGISSYTWSDGSTTTGNSFTVNPNNITTYFVLGNDVNGCSTAVSAAGVTVNVNQTPSAPSASNSTQCGTQVPTASVASTSGQGNPTFRWYAAETGGSPLQSSTSTTYASAVSANTTFYVSELNSTTGCEGSRTAVTVTVAAPDAVTAASNGNNVCPGTPISLSASQQGSTQNYSYTWTASPAAGSGIPSGSVSGNPASVTPTAAGTYTYTVTAVDGSCTTTATATVTITAPPPISTITATPTTACPGTTISLNATSIGLGAGTATLGNASTSTSTAGISPFSQGWEAVHTQYLVRASDLTAAGLRAGNISSVAFKVTSGVSTNPFTDYTVKMAATSATALSGYLTPTFTTVYGPAVYPAVTTSGNKTIPFATPFNWDGTSNIVIDICFALDPAGTGGTVYTSSSTVSATSKSYNAVYGTYNDNANICGGTGTSTASGVTNLPDMIFTGQSINGDATPNLTWTWNPGGLSGASVSATAPANNSGSPVTQVYTVSVTSPLTGCSNTSTVNVSVNPTPAAPTATSSIQCGLAVPTASVASTTGVATPTFKWYSLAEGGTALQTGTQTTYQTAISQTTTFYVSEVSAAGCESNRTAVTVTVNAPDAVTASSNGPVCLGNPLSLSVAQTGSGNTYAYAWTAAPATGSGIPGSASGATASVTPTAAGTYTYTVTATDASAGCVTNSAVTVTINPLPVMPVVSATPSVVCSGATIALSALSSGNGPGTATQGAGANTSSSMGISPYNHDYGASKTQYIFKPAELQAAGLRAGNITSLAFDVTTVGTTPLNGFRIAMGHTTANTAPIDAPITTGLTTVYTNSAQAITAGINTYTFTTPFNWNGTSNIVVSVSFSNVNTGGISSAVRTDLTSFVSSSAIVADEVSANTIFNATSSFNTGAFDYDYDYWSERPKVIFGGTVNASLNGQYNWSWAPGNLSGASTTAIADNPGTTPLTQPYTVTATIPATGCSVTATANVTVNPLPTAPTASNSIHCGVQVPLASVSSTSGLSSPVFVWYDQASGGTALQTSTSTTYGTAVGATTTFYVAERNATTGCDGPRTPVTVTVITPDAVTASANGPVCANGSLSLSAVQTGATNNYTFAWTASPAAGSGIPSGSVAGNPAAVVPTVAGSYTYTVTATDAGTNCVAVATVAVTVNPNPTISTITASPLNVCPGGAVTLAATSIEVGAGTTVVGTQGSTSTTGSPYRSGAGADMKTQYLYTAADLTAAGVSAGNIASIAFNVTSVGTGAMPNFTIRMGATSATALTSTFNTSTLTTVLPPATYSAVAGINTHTFTTPFLWDGTSNVIVQICHDGVASTSSTVSLATTTGVRAVYLTAANACTTASGGSTLSNRPVTTFGAQIGTSQTANRNWAWNPGGLSGASVTATAPATPGVQVFTATATNAGTGCASTATVSVNVGSALIATATAGTPTICAGGSSTLAATADGGGAPYTFTWTDGNGNPAGTGASISVTPATTTTYTVTATDNCGTTATKSVTVTVNALPVTTVSPNGTQAVCASSQVLTATTNAATPSYQWLLGASNISTATAATYTASAAGSYSVKVTDAATGCSATSAATALTFAGYPGPITVTPATATNLCLGSSLQLTAASTVTNGGTTNLFSENFNSGTAAWTITSASVNGSSIPITNVDWAAQAAPFTGTTGAATFSNFSIEGAQFVMAKPDGGGSGSVTNTKLASPSFSTAGYASATLLFQHAYRFNSGDAAAVEYSVNGGAWQNLKSYSASQGTTTSGSQAVVTESIALPAPALNQSNVRVRFSYTSSFGWWWVIDNVRVSVPVTTASLAWTSTANAGIPAPAGTANLANSTVSVTPTAAGAYTYTVTASVPGSACTTTNTVTVTVLTPSTAPATLNASVTGSQCAGTNVILTQTGGSLGDGAHWQWYKDAAFTQAVGGQLTSANAQITVAPTATTSYYLRSEGGSAPCAANVAAASPVTITVFTPSVAGTVSSAQSFCTGGTPADVTLSGPTGAIQWQSATDAAFTQNVVTYASTTATLSGSEIGALTQTRYVRAVVTNGGGCASATSNTITLTVNAFPVQYTVTGAGTYCDGIGRSVGLSGSQVNTSYQLRKGGADQGSPVSGTGAALSFGVQPAGTYTVVATSSTGCSATMAGSAVLSATGPFSAEISAQNSILCSAGNATTITIANGPANGIVTVTTNGANAQTHTLDASGTFQFNTGVLNANATYTITSVSNGSCATPTSIATTVYVGALVADPLPGQSVCPGSTVGPTTFLGNFPAGTTYSWTSTNPAVGLAQTSGSGAALPAFTATNNGNSTIYTDIAVWPNLDVEGCEVRKMVFRISVKPTPTMNTVGNQSLCAGALTAAVNFSGNLAGTTYSWTNSNPAIGMVAQGAGNIPSFTAVNNSNQGTISGTFTVTPYNNGCAGTPTSFSVAVNKASVSLVYPNSPYCPVGPATPRQSGTSGGTYSAPAGVVFYSTSTGEINLGASTAGTYTVTYTMPSAVGGCGGTTTATITILPRATVNTIPNQALCAGAATTLVQPTGTASGYSWVNLNPSVGLAATGTGAVPAFTAVNNTTGIVTAQVNVTPLGNGSSSCNGNAVAFRYTIYPRPAVTPVTVADYCRGVLTAPVTFSSATAGTSFAWTNSNTTIGLGGRGTAGLPAFLAQNPNASAPNTATIIVTPSANKCTGTPYQFTFQVDDCTTQSGGTGSGSGNARMADQVTVGPNPTQNRVTVFYKGSDEGPFTVQLITQYGQVLTKPVSFTGNTYTLDLTGMTAGVYVLQLVNPRTKETVQKQVIKL</sequence>
<dbReference type="Gene3D" id="2.60.40.10">
    <property type="entry name" value="Immunoglobulins"/>
    <property type="match status" value="4"/>
</dbReference>
<evidence type="ECO:0000259" key="2">
    <source>
        <dbReference type="SMART" id="SM00089"/>
    </source>
</evidence>
<reference evidence="3 4" key="1">
    <citation type="submission" date="2019-03" db="EMBL/GenBank/DDBJ databases">
        <authorList>
            <person name="Kim M.K.M."/>
        </authorList>
    </citation>
    <scope>NUCLEOTIDE SEQUENCE [LARGE SCALE GENOMIC DNA]</scope>
    <source>
        <strain evidence="3 4">17J68-15</strain>
    </source>
</reference>
<dbReference type="InterPro" id="IPR035986">
    <property type="entry name" value="PKD_dom_sf"/>
</dbReference>
<dbReference type="InterPro" id="IPR045474">
    <property type="entry name" value="GEVED"/>
</dbReference>
<accession>A0A4R4E0W2</accession>
<dbReference type="Pfam" id="PF18962">
    <property type="entry name" value="Por_Secre_tail"/>
    <property type="match status" value="1"/>
</dbReference>
<dbReference type="InterPro" id="IPR026444">
    <property type="entry name" value="Secre_tail"/>
</dbReference>
<feature type="domain" description="PKD/Chitinase" evidence="2">
    <location>
        <begin position="1901"/>
        <end position="1991"/>
    </location>
</feature>
<organism evidence="3 4">
    <name type="scientific">Flaviaesturariibacter aridisoli</name>
    <dbReference type="NCBI Taxonomy" id="2545761"/>
    <lineage>
        <taxon>Bacteria</taxon>
        <taxon>Pseudomonadati</taxon>
        <taxon>Bacteroidota</taxon>
        <taxon>Chitinophagia</taxon>
        <taxon>Chitinophagales</taxon>
        <taxon>Chitinophagaceae</taxon>
        <taxon>Flaviaestuariibacter</taxon>
    </lineage>
</organism>
<feature type="compositionally biased region" description="Low complexity" evidence="1">
    <location>
        <begin position="1"/>
        <end position="18"/>
    </location>
</feature>
<evidence type="ECO:0000313" key="3">
    <source>
        <dbReference type="EMBL" id="TCZ67927.1"/>
    </source>
</evidence>
<dbReference type="Pfam" id="PF20009">
    <property type="entry name" value="GEVED"/>
    <property type="match status" value="1"/>
</dbReference>
<dbReference type="Pfam" id="PF19081">
    <property type="entry name" value="Ig_7"/>
    <property type="match status" value="3"/>
</dbReference>
<proteinExistence type="predicted"/>
<dbReference type="OrthoDB" id="678824at2"/>
<keyword evidence="4" id="KW-1185">Reference proteome</keyword>
<dbReference type="SMART" id="SM00089">
    <property type="entry name" value="PKD"/>
    <property type="match status" value="5"/>
</dbReference>